<evidence type="ECO:0000313" key="2">
    <source>
        <dbReference type="Proteomes" id="UP000807769"/>
    </source>
</evidence>
<dbReference type="Proteomes" id="UP000807769">
    <property type="component" value="Unassembled WGS sequence"/>
</dbReference>
<dbReference type="Pfam" id="PF18759">
    <property type="entry name" value="Plavaka"/>
    <property type="match status" value="1"/>
</dbReference>
<dbReference type="OrthoDB" id="3232986at2759"/>
<evidence type="ECO:0000313" key="1">
    <source>
        <dbReference type="EMBL" id="KAG1808426.1"/>
    </source>
</evidence>
<proteinExistence type="predicted"/>
<dbReference type="RefSeq" id="XP_041188641.1">
    <property type="nucleotide sequence ID" value="XM_041338632.1"/>
</dbReference>
<dbReference type="AlphaFoldDB" id="A0A9P7E1H4"/>
<name>A0A9P7E1H4_9AGAM</name>
<dbReference type="EMBL" id="JABBWG010000038">
    <property type="protein sequence ID" value="KAG1808426.1"/>
    <property type="molecule type" value="Genomic_DNA"/>
</dbReference>
<accession>A0A9P7E1H4</accession>
<reference evidence="1" key="1">
    <citation type="journal article" date="2020" name="New Phytol.">
        <title>Comparative genomics reveals dynamic genome evolution in host specialist ectomycorrhizal fungi.</title>
        <authorList>
            <person name="Lofgren L.A."/>
            <person name="Nguyen N.H."/>
            <person name="Vilgalys R."/>
            <person name="Ruytinx J."/>
            <person name="Liao H.L."/>
            <person name="Branco S."/>
            <person name="Kuo A."/>
            <person name="LaButti K."/>
            <person name="Lipzen A."/>
            <person name="Andreopoulos W."/>
            <person name="Pangilinan J."/>
            <person name="Riley R."/>
            <person name="Hundley H."/>
            <person name="Na H."/>
            <person name="Barry K."/>
            <person name="Grigoriev I.V."/>
            <person name="Stajich J.E."/>
            <person name="Kennedy P.G."/>
        </authorList>
    </citation>
    <scope>NUCLEOTIDE SEQUENCE</scope>
    <source>
        <strain evidence="1">MN1</strain>
    </source>
</reference>
<dbReference type="GeneID" id="64632648"/>
<protein>
    <submittedName>
        <fullName evidence="1">Uncharacterized protein</fullName>
    </submittedName>
</protein>
<organism evidence="1 2">
    <name type="scientific">Suillus subaureus</name>
    <dbReference type="NCBI Taxonomy" id="48587"/>
    <lineage>
        <taxon>Eukaryota</taxon>
        <taxon>Fungi</taxon>
        <taxon>Dikarya</taxon>
        <taxon>Basidiomycota</taxon>
        <taxon>Agaricomycotina</taxon>
        <taxon>Agaricomycetes</taxon>
        <taxon>Agaricomycetidae</taxon>
        <taxon>Boletales</taxon>
        <taxon>Suillineae</taxon>
        <taxon>Suillaceae</taxon>
        <taxon>Suillus</taxon>
    </lineage>
</organism>
<dbReference type="InterPro" id="IPR041078">
    <property type="entry name" value="Plavaka"/>
</dbReference>
<keyword evidence="2" id="KW-1185">Reference proteome</keyword>
<sequence>MEFSGYKTVHPIELIWRDALEVVKQLFSDPIFMNHMTYTLHIVNVGNKHEYGDYMSADMAWRIQDHLPVGATQVPIILGSDKTHVTRITRGLEMHPVFITIGNINLEFHMHSDYQSILQAWLWHKCMDLVLANLKAMALDGCFMPDSSRYIHYVFTPLIAHICDLLEASMITTVAKNASPVTMAVQEDFGNRTLHPPCTGEHTLQQLIKISHKVDPWDLDNVQKAAKAVNLSCVHMPYWHDWIYACPSIFLTGEILHTCFKFFADHPLKWVKEAVGAYELDNHFIVQHKRVSTHHFTKGIMQVKQMTGCEYRDIQCTIVASIAGATSPQFIRTICAIVEFIYLTQNPVHSSEMLQSMEQALSNFHFFKGAIIEAEARKGKGGVKDNFFIPKLKLLQSFKADMMEHLLITHCKDLFQWTAQQGKDFTEQCMWILNHQEAMEIFNLYALLTSHGAPLVNAMCAEEDEVATTNPMLSWVSQVLPDEVKSVHGP</sequence>
<gene>
    <name evidence="1" type="ORF">BJ212DRAFT_1449051</name>
</gene>
<comment type="caution">
    <text evidence="1">The sequence shown here is derived from an EMBL/GenBank/DDBJ whole genome shotgun (WGS) entry which is preliminary data.</text>
</comment>